<dbReference type="GO" id="GO:0003677">
    <property type="term" value="F:DNA binding"/>
    <property type="evidence" value="ECO:0007669"/>
    <property type="project" value="UniProtKB-KW"/>
</dbReference>
<dbReference type="Pfam" id="PF02082">
    <property type="entry name" value="Rrf2"/>
    <property type="match status" value="1"/>
</dbReference>
<dbReference type="InterPro" id="IPR000944">
    <property type="entry name" value="Tscrpt_reg_Rrf2"/>
</dbReference>
<name>A0A369W3Y1_9HYPH</name>
<dbReference type="GO" id="GO:0005829">
    <property type="term" value="C:cytosol"/>
    <property type="evidence" value="ECO:0007669"/>
    <property type="project" value="TreeGrafter"/>
</dbReference>
<dbReference type="NCBIfam" id="TIGR00738">
    <property type="entry name" value="rrf2_super"/>
    <property type="match status" value="1"/>
</dbReference>
<evidence type="ECO:0000313" key="2">
    <source>
        <dbReference type="EMBL" id="RDE08585.1"/>
    </source>
</evidence>
<dbReference type="RefSeq" id="WP_114646193.1">
    <property type="nucleotide sequence ID" value="NZ_QQNH01000014.1"/>
</dbReference>
<dbReference type="SUPFAM" id="SSF46785">
    <property type="entry name" value="Winged helix' DNA-binding domain"/>
    <property type="match status" value="1"/>
</dbReference>
<dbReference type="InterPro" id="IPR036390">
    <property type="entry name" value="WH_DNA-bd_sf"/>
</dbReference>
<comment type="caution">
    <text evidence="2">The sequence shown here is derived from an EMBL/GenBank/DDBJ whole genome shotgun (WGS) entry which is preliminary data.</text>
</comment>
<keyword evidence="3" id="KW-1185">Reference proteome</keyword>
<reference evidence="3" key="1">
    <citation type="submission" date="2018-07" db="EMBL/GenBank/DDBJ databases">
        <authorList>
            <person name="Liu B.-T."/>
            <person name="Du Z."/>
        </authorList>
    </citation>
    <scope>NUCLEOTIDE SEQUENCE [LARGE SCALE GENOMIC DNA]</scope>
    <source>
        <strain evidence="3">XYN52</strain>
    </source>
</reference>
<dbReference type="InterPro" id="IPR030489">
    <property type="entry name" value="TR_Rrf2-type_CS"/>
</dbReference>
<dbReference type="AlphaFoldDB" id="A0A369W3Y1"/>
<dbReference type="OrthoDB" id="9802344at2"/>
<dbReference type="PROSITE" id="PS01332">
    <property type="entry name" value="HTH_RRF2_1"/>
    <property type="match status" value="1"/>
</dbReference>
<proteinExistence type="predicted"/>
<gene>
    <name evidence="2" type="ORF">DVH29_10505</name>
</gene>
<accession>A0A369W3Y1</accession>
<evidence type="ECO:0000256" key="1">
    <source>
        <dbReference type="ARBA" id="ARBA00023125"/>
    </source>
</evidence>
<dbReference type="Gene3D" id="1.10.10.10">
    <property type="entry name" value="Winged helix-like DNA-binding domain superfamily/Winged helix DNA-binding domain"/>
    <property type="match status" value="1"/>
</dbReference>
<evidence type="ECO:0000313" key="3">
    <source>
        <dbReference type="Proteomes" id="UP000253759"/>
    </source>
</evidence>
<dbReference type="GO" id="GO:0003700">
    <property type="term" value="F:DNA-binding transcription factor activity"/>
    <property type="evidence" value="ECO:0007669"/>
    <property type="project" value="TreeGrafter"/>
</dbReference>
<protein>
    <submittedName>
        <fullName evidence="2">Rrf2 family transcriptional regulator</fullName>
    </submittedName>
</protein>
<dbReference type="PROSITE" id="PS51197">
    <property type="entry name" value="HTH_RRF2_2"/>
    <property type="match status" value="1"/>
</dbReference>
<keyword evidence="1" id="KW-0238">DNA-binding</keyword>
<sequence>MISQKARYAFRALIALSRRGEDEPVAIGELARTEDIPQKFLEQILLDLKRSGLVASRRGKVGGYMLIKDPREIFFGEVLRVIDGPIAPLPCLSKIAYRRCVDCKNEDKCEVRRVFAQVAVATRMVLDSTSLADARDGNIQDITETYKISA</sequence>
<dbReference type="PANTHER" id="PTHR33221">
    <property type="entry name" value="WINGED HELIX-TURN-HELIX TRANSCRIPTIONAL REGULATOR, RRF2 FAMILY"/>
    <property type="match status" value="1"/>
</dbReference>
<dbReference type="Proteomes" id="UP000253759">
    <property type="component" value="Unassembled WGS sequence"/>
</dbReference>
<dbReference type="PANTHER" id="PTHR33221:SF5">
    <property type="entry name" value="HTH-TYPE TRANSCRIPTIONAL REGULATOR ISCR"/>
    <property type="match status" value="1"/>
</dbReference>
<dbReference type="EMBL" id="QQNH01000014">
    <property type="protein sequence ID" value="RDE08585.1"/>
    <property type="molecule type" value="Genomic_DNA"/>
</dbReference>
<organism evidence="2 3">
    <name type="scientific">Pelagibacterium lacus</name>
    <dbReference type="NCBI Taxonomy" id="2282655"/>
    <lineage>
        <taxon>Bacteria</taxon>
        <taxon>Pseudomonadati</taxon>
        <taxon>Pseudomonadota</taxon>
        <taxon>Alphaproteobacteria</taxon>
        <taxon>Hyphomicrobiales</taxon>
        <taxon>Devosiaceae</taxon>
        <taxon>Pelagibacterium</taxon>
    </lineage>
</organism>
<dbReference type="InterPro" id="IPR036388">
    <property type="entry name" value="WH-like_DNA-bd_sf"/>
</dbReference>